<proteinExistence type="predicted"/>
<dbReference type="AlphaFoldDB" id="A0A371GDM4"/>
<dbReference type="EMBL" id="QJKJ01005882">
    <property type="protein sequence ID" value="RDX88647.1"/>
    <property type="molecule type" value="Genomic_DNA"/>
</dbReference>
<keyword evidence="2" id="KW-1185">Reference proteome</keyword>
<comment type="caution">
    <text evidence="1">The sequence shown here is derived from an EMBL/GenBank/DDBJ whole genome shotgun (WGS) entry which is preliminary data.</text>
</comment>
<evidence type="ECO:0000313" key="1">
    <source>
        <dbReference type="EMBL" id="RDX88647.1"/>
    </source>
</evidence>
<evidence type="ECO:0000313" key="2">
    <source>
        <dbReference type="Proteomes" id="UP000257109"/>
    </source>
</evidence>
<accession>A0A371GDM4</accession>
<reference evidence="1" key="1">
    <citation type="submission" date="2018-05" db="EMBL/GenBank/DDBJ databases">
        <title>Draft genome of Mucuna pruriens seed.</title>
        <authorList>
            <person name="Nnadi N.E."/>
            <person name="Vos R."/>
            <person name="Hasami M.H."/>
            <person name="Devisetty U.K."/>
            <person name="Aguiy J.C."/>
        </authorList>
    </citation>
    <scope>NUCLEOTIDE SEQUENCE [LARGE SCALE GENOMIC DNA]</scope>
    <source>
        <strain evidence="1">JCA_2017</strain>
    </source>
</reference>
<protein>
    <submittedName>
        <fullName evidence="1">Uncharacterized protein</fullName>
    </submittedName>
</protein>
<dbReference type="Proteomes" id="UP000257109">
    <property type="component" value="Unassembled WGS sequence"/>
</dbReference>
<feature type="non-terminal residue" evidence="1">
    <location>
        <position position="201"/>
    </location>
</feature>
<sequence length="201" mass="22514">MSVFTSSQLLGNMSSIISCDGDWVVEVQPFQLDDSRYETLCLGCTSYTYLYDTLLLKLGAWLPFTDFQCLVLRTLNVAPTQLHPNSWAFVWDFEILCEGLGKPPPLIVSLPPLRLLNLKPSIRKKSQMASPAPKTLDLVVVGQEVLDIPFGKPIHKRYWKGSDISSHPFEPATLNFDTDLRPVLLATSFDIKLESKVSLGQ</sequence>
<name>A0A371GDM4_MUCPR</name>
<dbReference type="OrthoDB" id="1436780at2759"/>
<gene>
    <name evidence="1" type="ORF">CR513_29739</name>
</gene>
<feature type="non-terminal residue" evidence="1">
    <location>
        <position position="1"/>
    </location>
</feature>
<organism evidence="1 2">
    <name type="scientific">Mucuna pruriens</name>
    <name type="common">Velvet bean</name>
    <name type="synonym">Dolichos pruriens</name>
    <dbReference type="NCBI Taxonomy" id="157652"/>
    <lineage>
        <taxon>Eukaryota</taxon>
        <taxon>Viridiplantae</taxon>
        <taxon>Streptophyta</taxon>
        <taxon>Embryophyta</taxon>
        <taxon>Tracheophyta</taxon>
        <taxon>Spermatophyta</taxon>
        <taxon>Magnoliopsida</taxon>
        <taxon>eudicotyledons</taxon>
        <taxon>Gunneridae</taxon>
        <taxon>Pentapetalae</taxon>
        <taxon>rosids</taxon>
        <taxon>fabids</taxon>
        <taxon>Fabales</taxon>
        <taxon>Fabaceae</taxon>
        <taxon>Papilionoideae</taxon>
        <taxon>50 kb inversion clade</taxon>
        <taxon>NPAAA clade</taxon>
        <taxon>indigoferoid/millettioid clade</taxon>
        <taxon>Phaseoleae</taxon>
        <taxon>Mucuna</taxon>
    </lineage>
</organism>